<dbReference type="SUPFAM" id="SSF48295">
    <property type="entry name" value="TrpR-like"/>
    <property type="match status" value="1"/>
</dbReference>
<dbReference type="InterPro" id="IPR010921">
    <property type="entry name" value="Trp_repressor/repl_initiator"/>
</dbReference>
<sequence length="83" mass="9357">MTTVERLKRYTPRTILETHWHGAKAVKRSSKEAIEAGRLLLAGKVRAEVALAVGVARQTMYTWKRLLDEGGIDARLRRISAVK</sequence>
<organism evidence="1 2">
    <name type="scientific">Paraburkholderia humisilvae</name>
    <dbReference type="NCBI Taxonomy" id="627669"/>
    <lineage>
        <taxon>Bacteria</taxon>
        <taxon>Pseudomonadati</taxon>
        <taxon>Pseudomonadota</taxon>
        <taxon>Betaproteobacteria</taxon>
        <taxon>Burkholderiales</taxon>
        <taxon>Burkholderiaceae</taxon>
        <taxon>Paraburkholderia</taxon>
    </lineage>
</organism>
<name>A0A6J5F9I7_9BURK</name>
<dbReference type="GO" id="GO:0043565">
    <property type="term" value="F:sequence-specific DNA binding"/>
    <property type="evidence" value="ECO:0007669"/>
    <property type="project" value="InterPro"/>
</dbReference>
<protein>
    <submittedName>
        <fullName evidence="1">Uncharacterized protein</fullName>
    </submittedName>
</protein>
<gene>
    <name evidence="1" type="ORF">LMG29542_08536</name>
</gene>
<accession>A0A6J5F9I7</accession>
<reference evidence="1 2" key="1">
    <citation type="submission" date="2020-04" db="EMBL/GenBank/DDBJ databases">
        <authorList>
            <person name="De Canck E."/>
        </authorList>
    </citation>
    <scope>NUCLEOTIDE SEQUENCE [LARGE SCALE GENOMIC DNA]</scope>
    <source>
        <strain evidence="1 2">LMG 29542</strain>
    </source>
</reference>
<dbReference type="AlphaFoldDB" id="A0A6J5F9I7"/>
<dbReference type="EMBL" id="CADIKH010000284">
    <property type="protein sequence ID" value="CAB3775154.1"/>
    <property type="molecule type" value="Genomic_DNA"/>
</dbReference>
<evidence type="ECO:0000313" key="1">
    <source>
        <dbReference type="EMBL" id="CAB3775154.1"/>
    </source>
</evidence>
<dbReference type="Proteomes" id="UP000494363">
    <property type="component" value="Unassembled WGS sequence"/>
</dbReference>
<proteinExistence type="predicted"/>
<keyword evidence="2" id="KW-1185">Reference proteome</keyword>
<evidence type="ECO:0000313" key="2">
    <source>
        <dbReference type="Proteomes" id="UP000494363"/>
    </source>
</evidence>